<comment type="function">
    <text evidence="1 19">Component of the ubiquinol-cytochrome c reductase complex (complex III or cytochrome b-c1 complex) that is part of the mitochondrial respiratory chain. The b-c1 complex mediates electron transfer from ubiquinol to cytochrome c. Contributes to the generation of a proton gradient across the mitochondrial membrane that is then used for ATP synthesis.</text>
</comment>
<dbReference type="Gene3D" id="1.20.810.10">
    <property type="entry name" value="Cytochrome Bc1 Complex, Chain C"/>
    <property type="match status" value="1"/>
</dbReference>
<dbReference type="PANTHER" id="PTHR19271">
    <property type="entry name" value="CYTOCHROME B"/>
    <property type="match status" value="1"/>
</dbReference>
<dbReference type="GO" id="GO:0008121">
    <property type="term" value="F:quinol-cytochrome-c reductase activity"/>
    <property type="evidence" value="ECO:0007669"/>
    <property type="project" value="InterPro"/>
</dbReference>
<dbReference type="GO" id="GO:0045275">
    <property type="term" value="C:respiratory chain complex III"/>
    <property type="evidence" value="ECO:0007669"/>
    <property type="project" value="InterPro"/>
</dbReference>
<evidence type="ECO:0000256" key="12">
    <source>
        <dbReference type="ARBA" id="ARBA00023004"/>
    </source>
</evidence>
<evidence type="ECO:0000256" key="18">
    <source>
        <dbReference type="PIRSR" id="PIRSR038885-2"/>
    </source>
</evidence>
<keyword evidence="5 18" id="KW-0349">Heme</keyword>
<evidence type="ECO:0000256" key="4">
    <source>
        <dbReference type="ARBA" id="ARBA00022448"/>
    </source>
</evidence>
<dbReference type="InterPro" id="IPR016174">
    <property type="entry name" value="Di-haem_cyt_TM"/>
</dbReference>
<evidence type="ECO:0000256" key="6">
    <source>
        <dbReference type="ARBA" id="ARBA00022660"/>
    </source>
</evidence>
<keyword evidence="7 19" id="KW-0812">Transmembrane</keyword>
<keyword evidence="12 18" id="KW-0408">Iron</keyword>
<feature type="transmembrane region" description="Helical" evidence="19">
    <location>
        <begin position="78"/>
        <end position="99"/>
    </location>
</feature>
<feature type="transmembrane region" description="Helical" evidence="19">
    <location>
        <begin position="321"/>
        <end position="341"/>
    </location>
</feature>
<dbReference type="InterPro" id="IPR036150">
    <property type="entry name" value="Cyt_b/b6_C_sf"/>
</dbReference>
<evidence type="ECO:0000256" key="13">
    <source>
        <dbReference type="ARBA" id="ARBA00023075"/>
    </source>
</evidence>
<feature type="domain" description="Cytochrome b/b6 N-terminal region profile" evidence="20">
    <location>
        <begin position="2"/>
        <end position="210"/>
    </location>
</feature>
<dbReference type="AlphaFoldDB" id="B1NF57"/>
<dbReference type="PANTHER" id="PTHR19271:SF16">
    <property type="entry name" value="CYTOCHROME B"/>
    <property type="match status" value="1"/>
</dbReference>
<sequence>MAINLRKNHPLLKVINDALIDLPTPSNISVWWNFGSLLGICLATQIITGLLLAMHYTADTSLAFSSVAHMCRDVQFGWLIRNLHANGASLFFICIYLHIGRGLYYGSYLYKETWNVGVILLLALMATAFVGYVLPWGQMSFWGATVITNLFSAIPYIGQTLVEWAWGGFSVDNPTLTRFFALHFLLPFVITGITLVHLTFLHETGSNNPLGIPSDCDKIPFHPYYSIKDILGFALMLILLTSLALFSPNSLGDPENFTPVNPLATPPHIKPEWYFLFAYAILRSIPNKLGGVLALAASVLVLFLIPLLHKSKQRSMTFRPISQILFWTLVANILILTWVGSQPVEHPFIIIGQLASFSYFMIILVLFPIASVLENKLLKI</sequence>
<feature type="transmembrane region" description="Helical" evidence="19">
    <location>
        <begin position="230"/>
        <end position="247"/>
    </location>
</feature>
<dbReference type="PROSITE" id="PS51002">
    <property type="entry name" value="CYTB_NTER"/>
    <property type="match status" value="1"/>
</dbReference>
<feature type="binding site" description="axial binding residue" evidence="18">
    <location>
        <position position="183"/>
    </location>
    <ligand>
        <name>heme b</name>
        <dbReference type="ChEBI" id="CHEBI:60344"/>
        <label>b562</label>
    </ligand>
    <ligandPart>
        <name>Fe</name>
        <dbReference type="ChEBI" id="CHEBI:18248"/>
    </ligandPart>
</feature>
<dbReference type="CDD" id="cd00284">
    <property type="entry name" value="Cytochrome_b_N"/>
    <property type="match status" value="1"/>
</dbReference>
<evidence type="ECO:0000256" key="14">
    <source>
        <dbReference type="ARBA" id="ARBA00023128"/>
    </source>
</evidence>
<dbReference type="InterPro" id="IPR005798">
    <property type="entry name" value="Cyt_b/b6_C"/>
</dbReference>
<name>B1NF57_9PASS</name>
<dbReference type="CDD" id="cd00290">
    <property type="entry name" value="cytochrome_b_C"/>
    <property type="match status" value="1"/>
</dbReference>
<evidence type="ECO:0000256" key="10">
    <source>
        <dbReference type="ARBA" id="ARBA00022982"/>
    </source>
</evidence>
<evidence type="ECO:0000256" key="1">
    <source>
        <dbReference type="ARBA" id="ARBA00002566"/>
    </source>
</evidence>
<gene>
    <name evidence="22" type="primary">cytb</name>
</gene>
<feature type="binding site" description="axial binding residue" evidence="18">
    <location>
        <position position="197"/>
    </location>
    <ligand>
        <name>heme b</name>
        <dbReference type="ChEBI" id="CHEBI:60344"/>
        <label>b566</label>
    </ligand>
    <ligandPart>
        <name>Fe</name>
        <dbReference type="ChEBI" id="CHEBI:18248"/>
    </ligandPart>
</feature>
<evidence type="ECO:0000256" key="7">
    <source>
        <dbReference type="ARBA" id="ARBA00022692"/>
    </source>
</evidence>
<dbReference type="InterPro" id="IPR048259">
    <property type="entry name" value="Cytochrome_b_N_euk/bac"/>
</dbReference>
<feature type="transmembrane region" description="Helical" evidence="19">
    <location>
        <begin position="347"/>
        <end position="373"/>
    </location>
</feature>
<dbReference type="PIRSF" id="PIRSF038885">
    <property type="entry name" value="COB"/>
    <property type="match status" value="1"/>
</dbReference>
<dbReference type="InterPro" id="IPR027387">
    <property type="entry name" value="Cytb/b6-like_sf"/>
</dbReference>
<dbReference type="PROSITE" id="PS51003">
    <property type="entry name" value="CYTB_CTER"/>
    <property type="match status" value="1"/>
</dbReference>
<comment type="cofactor">
    <cofactor evidence="19">
        <name>heme b</name>
        <dbReference type="ChEBI" id="CHEBI:60344"/>
    </cofactor>
    <text evidence="19">Binds 2 heme groups non-covalently.</text>
</comment>
<dbReference type="Pfam" id="PF00033">
    <property type="entry name" value="Cytochrome_B"/>
    <property type="match status" value="1"/>
</dbReference>
<dbReference type="SUPFAM" id="SSF81648">
    <property type="entry name" value="a domain/subunit of cytochrome bc1 complex (Ubiquinol-cytochrome c reductase)"/>
    <property type="match status" value="1"/>
</dbReference>
<dbReference type="EMBL" id="EF453329">
    <property type="protein sequence ID" value="ABR21620.1"/>
    <property type="molecule type" value="Genomic_DNA"/>
</dbReference>
<evidence type="ECO:0000256" key="16">
    <source>
        <dbReference type="ARBA" id="ARBA00061233"/>
    </source>
</evidence>
<keyword evidence="15 19" id="KW-0472">Membrane</keyword>
<dbReference type="FunFam" id="1.20.810.10:FF:000002">
    <property type="entry name" value="Cytochrome b"/>
    <property type="match status" value="1"/>
</dbReference>
<comment type="cofactor">
    <cofactor evidence="18">
        <name>heme</name>
        <dbReference type="ChEBI" id="CHEBI:30413"/>
    </cofactor>
    <text evidence="18">Binds 2 heme groups non-covalently.</text>
</comment>
<feature type="transmembrane region" description="Helical" evidence="19">
    <location>
        <begin position="179"/>
        <end position="201"/>
    </location>
</feature>
<dbReference type="GO" id="GO:0005743">
    <property type="term" value="C:mitochondrial inner membrane"/>
    <property type="evidence" value="ECO:0007669"/>
    <property type="project" value="UniProtKB-SubCell"/>
</dbReference>
<keyword evidence="14 19" id="KW-0496">Mitochondrion</keyword>
<keyword evidence="10 19" id="KW-0249">Electron transport</keyword>
<feature type="binding site" description="axial binding residue" evidence="18">
    <location>
        <position position="98"/>
    </location>
    <ligand>
        <name>heme b</name>
        <dbReference type="ChEBI" id="CHEBI:60344"/>
        <label>b566</label>
    </ligand>
    <ligandPart>
        <name>Fe</name>
        <dbReference type="ChEBI" id="CHEBI:18248"/>
    </ligandPart>
</feature>
<keyword evidence="11 19" id="KW-1133">Transmembrane helix</keyword>
<reference evidence="22" key="1">
    <citation type="journal article" date="2008" name="Mol. Phylogenet. Evol.">
        <title>Systematics and biogeography of the shrike-babblers (Pteruthius): species limits, molecular phylogenetics, and diversification patterns across southern Asia.</title>
        <authorList>
            <person name="Reddy S."/>
        </authorList>
    </citation>
    <scope>NUCLEOTIDE SEQUENCE</scope>
</reference>
<evidence type="ECO:0000259" key="21">
    <source>
        <dbReference type="PROSITE" id="PS51003"/>
    </source>
</evidence>
<comment type="subcellular location">
    <subcellularLocation>
        <location evidence="2">Mitochondrion inner membrane</location>
        <topology evidence="2">Multi-pass membrane protein</topology>
    </subcellularLocation>
</comment>
<keyword evidence="6 19" id="KW-0679">Respiratory chain</keyword>
<feature type="transmembrane region" description="Helical" evidence="19">
    <location>
        <begin position="289"/>
        <end position="309"/>
    </location>
</feature>
<dbReference type="GO" id="GO:0006122">
    <property type="term" value="P:mitochondrial electron transport, ubiquinol to cytochrome c"/>
    <property type="evidence" value="ECO:0007669"/>
    <property type="project" value="TreeGrafter"/>
</dbReference>
<feature type="transmembrane region" description="Helical" evidence="19">
    <location>
        <begin position="141"/>
        <end position="159"/>
    </location>
</feature>
<geneLocation type="mitochondrion" evidence="22"/>
<evidence type="ECO:0000256" key="3">
    <source>
        <dbReference type="ARBA" id="ARBA00013531"/>
    </source>
</evidence>
<keyword evidence="9" id="KW-0999">Mitochondrion inner membrane</keyword>
<feature type="binding site" evidence="17">
    <location>
        <position position="202"/>
    </location>
    <ligand>
        <name>a ubiquinone</name>
        <dbReference type="ChEBI" id="CHEBI:16389"/>
    </ligand>
</feature>
<evidence type="ECO:0000259" key="20">
    <source>
        <dbReference type="PROSITE" id="PS51002"/>
    </source>
</evidence>
<protein>
    <recommendedName>
        <fullName evidence="3 19">Cytochrome b</fullName>
    </recommendedName>
</protein>
<proteinExistence type="inferred from homology"/>
<accession>B1NF57</accession>
<evidence type="ECO:0000256" key="17">
    <source>
        <dbReference type="PIRSR" id="PIRSR038885-1"/>
    </source>
</evidence>
<evidence type="ECO:0000256" key="11">
    <source>
        <dbReference type="ARBA" id="ARBA00022989"/>
    </source>
</evidence>
<feature type="transmembrane region" description="Helical" evidence="19">
    <location>
        <begin position="31"/>
        <end position="57"/>
    </location>
</feature>
<evidence type="ECO:0000256" key="2">
    <source>
        <dbReference type="ARBA" id="ARBA00004448"/>
    </source>
</evidence>
<dbReference type="GO" id="GO:0046872">
    <property type="term" value="F:metal ion binding"/>
    <property type="evidence" value="ECO:0007669"/>
    <property type="project" value="UniProtKB-UniRule"/>
</dbReference>
<keyword evidence="4 19" id="KW-0813">Transport</keyword>
<dbReference type="InterPro" id="IPR005797">
    <property type="entry name" value="Cyt_b/b6_N"/>
</dbReference>
<evidence type="ECO:0000256" key="19">
    <source>
        <dbReference type="RuleBase" id="RU362117"/>
    </source>
</evidence>
<evidence type="ECO:0000256" key="9">
    <source>
        <dbReference type="ARBA" id="ARBA00022792"/>
    </source>
</evidence>
<dbReference type="GO" id="GO:0016491">
    <property type="term" value="F:oxidoreductase activity"/>
    <property type="evidence" value="ECO:0007669"/>
    <property type="project" value="UniProtKB-UniRule"/>
</dbReference>
<feature type="binding site" description="axial binding residue" evidence="18">
    <location>
        <position position="84"/>
    </location>
    <ligand>
        <name>heme b</name>
        <dbReference type="ChEBI" id="CHEBI:60344"/>
        <label>b562</label>
    </ligand>
    <ligandPart>
        <name>Fe</name>
        <dbReference type="ChEBI" id="CHEBI:18248"/>
    </ligandPart>
</feature>
<keyword evidence="13" id="KW-0830">Ubiquinone</keyword>
<evidence type="ECO:0000313" key="22">
    <source>
        <dbReference type="EMBL" id="ABR21620.1"/>
    </source>
</evidence>
<evidence type="ECO:0000256" key="15">
    <source>
        <dbReference type="ARBA" id="ARBA00023136"/>
    </source>
</evidence>
<dbReference type="InterPro" id="IPR030689">
    <property type="entry name" value="Cytochrome_b"/>
</dbReference>
<evidence type="ECO:0000256" key="8">
    <source>
        <dbReference type="ARBA" id="ARBA00022723"/>
    </source>
</evidence>
<keyword evidence="8 18" id="KW-0479">Metal-binding</keyword>
<dbReference type="InterPro" id="IPR048260">
    <property type="entry name" value="Cytochrome_b_C_euk/bac"/>
</dbReference>
<dbReference type="Pfam" id="PF00032">
    <property type="entry name" value="Cytochrom_B_C"/>
    <property type="match status" value="1"/>
</dbReference>
<dbReference type="SUPFAM" id="SSF81342">
    <property type="entry name" value="Transmembrane di-heme cytochromes"/>
    <property type="match status" value="1"/>
</dbReference>
<feature type="domain" description="Cytochrome b/b6 C-terminal region profile" evidence="21">
    <location>
        <begin position="211"/>
        <end position="380"/>
    </location>
</feature>
<organism evidence="22">
    <name type="scientific">Pteruthius schauenseei</name>
    <dbReference type="NCBI Taxonomy" id="449343"/>
    <lineage>
        <taxon>Eukaryota</taxon>
        <taxon>Metazoa</taxon>
        <taxon>Chordata</taxon>
        <taxon>Craniata</taxon>
        <taxon>Vertebrata</taxon>
        <taxon>Euteleostomi</taxon>
        <taxon>Archelosauria</taxon>
        <taxon>Archosauria</taxon>
        <taxon>Dinosauria</taxon>
        <taxon>Saurischia</taxon>
        <taxon>Theropoda</taxon>
        <taxon>Coelurosauria</taxon>
        <taxon>Aves</taxon>
        <taxon>Neognathae</taxon>
        <taxon>Neoaves</taxon>
        <taxon>Telluraves</taxon>
        <taxon>Australaves</taxon>
        <taxon>Passeriformes</taxon>
        <taxon>Sylvioidea</taxon>
        <taxon>Timaliidae</taxon>
        <taxon>Pteruthius</taxon>
    </lineage>
</organism>
<evidence type="ECO:0000256" key="5">
    <source>
        <dbReference type="ARBA" id="ARBA00022617"/>
    </source>
</evidence>
<feature type="transmembrane region" description="Helical" evidence="19">
    <location>
        <begin position="114"/>
        <end position="134"/>
    </location>
</feature>
<comment type="similarity">
    <text evidence="16 19">Belongs to the cytochrome b family.</text>
</comment>